<dbReference type="Proteomes" id="UP000475214">
    <property type="component" value="Unassembled WGS sequence"/>
</dbReference>
<name>A0A6L9SFA7_9ACTN</name>
<accession>A0A6L9SFA7</accession>
<dbReference type="AlphaFoldDB" id="A0A6L9SFA7"/>
<dbReference type="Pfam" id="PF25549">
    <property type="entry name" value="DUF7927"/>
    <property type="match status" value="1"/>
</dbReference>
<reference evidence="2 3" key="1">
    <citation type="submission" date="2020-02" db="EMBL/GenBank/DDBJ databases">
        <authorList>
            <person name="Li X.-J."/>
            <person name="Han X.-M."/>
        </authorList>
    </citation>
    <scope>NUCLEOTIDE SEQUENCE [LARGE SCALE GENOMIC DNA]</scope>
    <source>
        <strain evidence="2 3">CCTCC AB 2017055</strain>
    </source>
</reference>
<organism evidence="2 3">
    <name type="scientific">Phytoactinopolyspora halotolerans</name>
    <dbReference type="NCBI Taxonomy" id="1981512"/>
    <lineage>
        <taxon>Bacteria</taxon>
        <taxon>Bacillati</taxon>
        <taxon>Actinomycetota</taxon>
        <taxon>Actinomycetes</taxon>
        <taxon>Jiangellales</taxon>
        <taxon>Jiangellaceae</taxon>
        <taxon>Phytoactinopolyspora</taxon>
    </lineage>
</organism>
<evidence type="ECO:0000259" key="1">
    <source>
        <dbReference type="Pfam" id="PF25549"/>
    </source>
</evidence>
<sequence length="132" mass="13534">MLIQIPVLAAALASMVVGPCALVGAGRCEPASYRASTTVWPLPGARVAPGDVVRYAITIAPVGQVPVDEATYAEDLSDVLSDARWNGDLDVSSGIAAFNGAVLAWAGNLNADDVATVTYSVTVMSESVVKDV</sequence>
<protein>
    <recommendedName>
        <fullName evidence="1">DUF7927 domain-containing protein</fullName>
    </recommendedName>
</protein>
<feature type="domain" description="DUF7927" evidence="1">
    <location>
        <begin position="36"/>
        <end position="126"/>
    </location>
</feature>
<gene>
    <name evidence="2" type="ORF">G1H10_24270</name>
</gene>
<keyword evidence="3" id="KW-1185">Reference proteome</keyword>
<evidence type="ECO:0000313" key="2">
    <source>
        <dbReference type="EMBL" id="NEE03288.1"/>
    </source>
</evidence>
<evidence type="ECO:0000313" key="3">
    <source>
        <dbReference type="Proteomes" id="UP000475214"/>
    </source>
</evidence>
<dbReference type="EMBL" id="JAAGOA010000021">
    <property type="protein sequence ID" value="NEE03288.1"/>
    <property type="molecule type" value="Genomic_DNA"/>
</dbReference>
<dbReference type="RefSeq" id="WP_163742845.1">
    <property type="nucleotide sequence ID" value="NZ_JAAGOA010000021.1"/>
</dbReference>
<comment type="caution">
    <text evidence="2">The sequence shown here is derived from an EMBL/GenBank/DDBJ whole genome shotgun (WGS) entry which is preliminary data.</text>
</comment>
<dbReference type="InterPro" id="IPR057687">
    <property type="entry name" value="DUF7927"/>
</dbReference>
<proteinExistence type="predicted"/>